<dbReference type="GO" id="GO:0016887">
    <property type="term" value="F:ATP hydrolysis activity"/>
    <property type="evidence" value="ECO:0007669"/>
    <property type="project" value="InterPro"/>
</dbReference>
<name>A0A2P8R1X1_9BACT</name>
<sequence>MLDLNFGYYLQKASDLAKKNQNEYITTTHLLYIILNLDSDVKSIINNAFVDTNLIDLSNNLKQILEQNPKDNLEQTPVLSFALEMILKNGDMSDKVYTSLDFIQDILNDKDSDLSQILNHHGIENFNVKKIEISEKNEDKKEESFLDKYTLNLNKKAKNGLIDPLIGREKEISQTLQTLCRRKKNNPILVGEAGVGKTAIVDGIALNIVNKKVPSKLKDKLIYTLDTAALIAGTKYRGDFEERLKGVIDELKKDKNVILFIDEIHTILGTGETGGSLDMANILKPALANGEISCIGATTYEEFRKFNKDKALSRRFSKVDIDEPSIEDSFEILKGLKDSYEKHHSVKYSDDVLRASVELAKRYLRDKFLPDSAIDLIDETGAKFSIKDKKGIKITKKDIIDTLSKSANIENIAKNQDNTKTLKNLEKNLKSVIFGQDEAINALCNSLLRSYAGLKEENSPIGVFLFTGSSGIGKSELAKQLAKSLNVNFERFDMSEYMEAHSVSKLIGSPPGYVGFEGGGILTNNIKKNPYSVILLDEIEKAHQNLVNIFLQIFDNSTLTDSSGVVTDFKNTIIIMTSNLGTKEAPQMGFKKDDSIKVDNAVKSFFAPEFRNRIDSIINFNPLSDDVLTKIVDSTLKKIENRAKNVKIKATKEAKKYLINKGYSAEFGARNLKRVINQIISNAISKEILFGKLKNGGTISINLKDNELTYKFS</sequence>
<proteinExistence type="predicted"/>
<keyword evidence="8" id="KW-0645">Protease</keyword>
<dbReference type="InterPro" id="IPR001270">
    <property type="entry name" value="ClpA/B"/>
</dbReference>
<dbReference type="InterPro" id="IPR036628">
    <property type="entry name" value="Clp_N_dom_sf"/>
</dbReference>
<evidence type="ECO:0000313" key="8">
    <source>
        <dbReference type="EMBL" id="PSM52493.1"/>
    </source>
</evidence>
<dbReference type="Pfam" id="PF17871">
    <property type="entry name" value="AAA_lid_9"/>
    <property type="match status" value="1"/>
</dbReference>
<dbReference type="CDD" id="cd00009">
    <property type="entry name" value="AAA"/>
    <property type="match status" value="1"/>
</dbReference>
<reference evidence="9" key="1">
    <citation type="submission" date="2017-10" db="EMBL/GenBank/DDBJ databases">
        <title>Campylobacter species from seals.</title>
        <authorList>
            <person name="Gilbert M.J."/>
            <person name="Zomer A.L."/>
            <person name="Timmerman A.J."/>
            <person name="Duim B."/>
            <person name="Wagenaar J.A."/>
        </authorList>
    </citation>
    <scope>NUCLEOTIDE SEQUENCE [LARGE SCALE GENOMIC DNA]</scope>
    <source>
        <strain evidence="9">17S00004-5</strain>
    </source>
</reference>
<dbReference type="SMART" id="SM00382">
    <property type="entry name" value="AAA"/>
    <property type="match status" value="2"/>
</dbReference>
<feature type="domain" description="Clp ATPase C-terminal" evidence="7">
    <location>
        <begin position="623"/>
        <end position="710"/>
    </location>
</feature>
<comment type="caution">
    <text evidence="8">The sequence shown here is derived from an EMBL/GenBank/DDBJ whole genome shotgun (WGS) entry which is preliminary data.</text>
</comment>
<dbReference type="Pfam" id="PF07724">
    <property type="entry name" value="AAA_2"/>
    <property type="match status" value="1"/>
</dbReference>
<dbReference type="InterPro" id="IPR028299">
    <property type="entry name" value="ClpA/B_CS2"/>
</dbReference>
<dbReference type="GO" id="GO:0006508">
    <property type="term" value="P:proteolysis"/>
    <property type="evidence" value="ECO:0007669"/>
    <property type="project" value="UniProtKB-KW"/>
</dbReference>
<dbReference type="GO" id="GO:0005737">
    <property type="term" value="C:cytoplasm"/>
    <property type="evidence" value="ECO:0007669"/>
    <property type="project" value="TreeGrafter"/>
</dbReference>
<dbReference type="GO" id="GO:0008233">
    <property type="term" value="F:peptidase activity"/>
    <property type="evidence" value="ECO:0007669"/>
    <property type="project" value="UniProtKB-KW"/>
</dbReference>
<dbReference type="SMART" id="SM01086">
    <property type="entry name" value="ClpB_D2-small"/>
    <property type="match status" value="1"/>
</dbReference>
<dbReference type="PRINTS" id="PR00300">
    <property type="entry name" value="CLPPROTEASEA"/>
</dbReference>
<dbReference type="InterPro" id="IPR004176">
    <property type="entry name" value="Clp_R_N"/>
</dbReference>
<evidence type="ECO:0000259" key="6">
    <source>
        <dbReference type="SMART" id="SM00382"/>
    </source>
</evidence>
<dbReference type="InterPro" id="IPR003959">
    <property type="entry name" value="ATPase_AAA_core"/>
</dbReference>
<dbReference type="InterPro" id="IPR041546">
    <property type="entry name" value="ClpA/ClpB_AAA_lid"/>
</dbReference>
<dbReference type="PANTHER" id="PTHR11638:SF111">
    <property type="entry name" value="ATP-DEPENDENT CLP PROTEASE ATP-BINDING SUBUNIT CLPA"/>
    <property type="match status" value="1"/>
</dbReference>
<keyword evidence="5" id="KW-0143">Chaperone</keyword>
<accession>A0A2P8R1X1</accession>
<evidence type="ECO:0000256" key="1">
    <source>
        <dbReference type="ARBA" id="ARBA00017574"/>
    </source>
</evidence>
<dbReference type="InterPro" id="IPR003593">
    <property type="entry name" value="AAA+_ATPase"/>
</dbReference>
<gene>
    <name evidence="8" type="ORF">CQ405_01845</name>
</gene>
<dbReference type="SUPFAM" id="SSF52540">
    <property type="entry name" value="P-loop containing nucleoside triphosphate hydrolases"/>
    <property type="match status" value="2"/>
</dbReference>
<dbReference type="PROSITE" id="PS00871">
    <property type="entry name" value="CLPAB_2"/>
    <property type="match status" value="1"/>
</dbReference>
<dbReference type="InterPro" id="IPR050130">
    <property type="entry name" value="ClpA_ClpB"/>
</dbReference>
<evidence type="ECO:0000256" key="5">
    <source>
        <dbReference type="ARBA" id="ARBA00023186"/>
    </source>
</evidence>
<feature type="domain" description="AAA+ ATPase" evidence="6">
    <location>
        <begin position="183"/>
        <end position="327"/>
    </location>
</feature>
<dbReference type="EMBL" id="PDHH01000002">
    <property type="protein sequence ID" value="PSM52493.1"/>
    <property type="molecule type" value="Genomic_DNA"/>
</dbReference>
<feature type="domain" description="AAA+ ATPase" evidence="6">
    <location>
        <begin position="460"/>
        <end position="624"/>
    </location>
</feature>
<dbReference type="Pfam" id="PF00004">
    <property type="entry name" value="AAA"/>
    <property type="match status" value="1"/>
</dbReference>
<evidence type="ECO:0000256" key="4">
    <source>
        <dbReference type="ARBA" id="ARBA00022840"/>
    </source>
</evidence>
<dbReference type="OrthoDB" id="9803641at2"/>
<dbReference type="GO" id="GO:0005524">
    <property type="term" value="F:ATP binding"/>
    <property type="evidence" value="ECO:0007669"/>
    <property type="project" value="UniProtKB-KW"/>
</dbReference>
<dbReference type="PANTHER" id="PTHR11638">
    <property type="entry name" value="ATP-DEPENDENT CLP PROTEASE"/>
    <property type="match status" value="1"/>
</dbReference>
<dbReference type="SUPFAM" id="SSF81923">
    <property type="entry name" value="Double Clp-N motif"/>
    <property type="match status" value="1"/>
</dbReference>
<keyword evidence="8" id="KW-0378">Hydrolase</keyword>
<dbReference type="GO" id="GO:0034605">
    <property type="term" value="P:cellular response to heat"/>
    <property type="evidence" value="ECO:0007669"/>
    <property type="project" value="TreeGrafter"/>
</dbReference>
<dbReference type="InterPro" id="IPR019489">
    <property type="entry name" value="Clp_ATPase_C"/>
</dbReference>
<dbReference type="CDD" id="cd19499">
    <property type="entry name" value="RecA-like_ClpB_Hsp104-like"/>
    <property type="match status" value="1"/>
</dbReference>
<evidence type="ECO:0000259" key="7">
    <source>
        <dbReference type="SMART" id="SM01086"/>
    </source>
</evidence>
<dbReference type="InterPro" id="IPR027417">
    <property type="entry name" value="P-loop_NTPase"/>
</dbReference>
<keyword evidence="4" id="KW-0067">ATP-binding</keyword>
<dbReference type="Pfam" id="PF02861">
    <property type="entry name" value="Clp_N"/>
    <property type="match status" value="1"/>
</dbReference>
<keyword evidence="3" id="KW-0547">Nucleotide-binding</keyword>
<dbReference type="RefSeq" id="WP_106870007.1">
    <property type="nucleotide sequence ID" value="NZ_CP053841.1"/>
</dbReference>
<protein>
    <recommendedName>
        <fullName evidence="1">Chaperone protein ClpB</fullName>
    </recommendedName>
</protein>
<evidence type="ECO:0000256" key="3">
    <source>
        <dbReference type="ARBA" id="ARBA00022741"/>
    </source>
</evidence>
<dbReference type="Proteomes" id="UP000240535">
    <property type="component" value="Unassembled WGS sequence"/>
</dbReference>
<dbReference type="Gene3D" id="3.40.50.300">
    <property type="entry name" value="P-loop containing nucleotide triphosphate hydrolases"/>
    <property type="match status" value="2"/>
</dbReference>
<evidence type="ECO:0000256" key="2">
    <source>
        <dbReference type="ARBA" id="ARBA00022737"/>
    </source>
</evidence>
<keyword evidence="2" id="KW-0677">Repeat</keyword>
<evidence type="ECO:0000313" key="9">
    <source>
        <dbReference type="Proteomes" id="UP000240535"/>
    </source>
</evidence>
<dbReference type="AlphaFoldDB" id="A0A2P8R1X1"/>
<dbReference type="Gene3D" id="1.10.1780.10">
    <property type="entry name" value="Clp, N-terminal domain"/>
    <property type="match status" value="1"/>
</dbReference>
<dbReference type="Pfam" id="PF10431">
    <property type="entry name" value="ClpB_D2-small"/>
    <property type="match status" value="1"/>
</dbReference>
<dbReference type="Gene3D" id="1.10.8.60">
    <property type="match status" value="2"/>
</dbReference>
<organism evidence="8 9">
    <name type="scientific">Campylobacter blaseri</name>
    <dbReference type="NCBI Taxonomy" id="2042961"/>
    <lineage>
        <taxon>Bacteria</taxon>
        <taxon>Pseudomonadati</taxon>
        <taxon>Campylobacterota</taxon>
        <taxon>Epsilonproteobacteria</taxon>
        <taxon>Campylobacterales</taxon>
        <taxon>Campylobacteraceae</taxon>
        <taxon>Campylobacter</taxon>
    </lineage>
</organism>
<keyword evidence="9" id="KW-1185">Reference proteome</keyword>